<organism evidence="3 4">
    <name type="scientific">Anaeramoeba flamelloides</name>
    <dbReference type="NCBI Taxonomy" id="1746091"/>
    <lineage>
        <taxon>Eukaryota</taxon>
        <taxon>Metamonada</taxon>
        <taxon>Anaeramoebidae</taxon>
        <taxon>Anaeramoeba</taxon>
    </lineage>
</organism>
<feature type="region of interest" description="Disordered" evidence="2">
    <location>
        <begin position="1034"/>
        <end position="1081"/>
    </location>
</feature>
<dbReference type="PANTHER" id="PTHR16166">
    <property type="entry name" value="VACUOLAR PROTEIN SORTING-ASSOCIATED PROTEIN VPS13"/>
    <property type="match status" value="1"/>
</dbReference>
<name>A0ABQ8YQB0_9EUKA</name>
<evidence type="ECO:0000313" key="3">
    <source>
        <dbReference type="EMBL" id="KAJ6246717.1"/>
    </source>
</evidence>
<feature type="compositionally biased region" description="Low complexity" evidence="2">
    <location>
        <begin position="320"/>
        <end position="361"/>
    </location>
</feature>
<evidence type="ECO:0000256" key="1">
    <source>
        <dbReference type="ARBA" id="ARBA00006545"/>
    </source>
</evidence>
<protein>
    <submittedName>
        <fullName evidence="3">Vacuolar protein sorting-associated protein vps13</fullName>
    </submittedName>
</protein>
<keyword evidence="4" id="KW-1185">Reference proteome</keyword>
<evidence type="ECO:0000313" key="4">
    <source>
        <dbReference type="Proteomes" id="UP001150062"/>
    </source>
</evidence>
<dbReference type="InterPro" id="IPR026847">
    <property type="entry name" value="VPS13"/>
</dbReference>
<feature type="compositionally biased region" description="Basic and acidic residues" evidence="2">
    <location>
        <begin position="73"/>
        <end position="109"/>
    </location>
</feature>
<gene>
    <name evidence="3" type="ORF">M0813_01967</name>
</gene>
<feature type="region of interest" description="Disordered" evidence="2">
    <location>
        <begin position="280"/>
        <end position="361"/>
    </location>
</feature>
<feature type="region of interest" description="Disordered" evidence="2">
    <location>
        <begin position="67"/>
        <end position="109"/>
    </location>
</feature>
<feature type="compositionally biased region" description="Low complexity" evidence="2">
    <location>
        <begin position="282"/>
        <end position="296"/>
    </location>
</feature>
<dbReference type="EMBL" id="JAOAOG010000131">
    <property type="protein sequence ID" value="KAJ6246717.1"/>
    <property type="molecule type" value="Genomic_DNA"/>
</dbReference>
<sequence length="1081" mass="127294">MVIEQGKDIFHRSLFITLTPKFIIYNKTKYTIKIKWDDKFVKNNKKIQTKDKKESKKENNNIKLLHEPTTIQEAKRGNEKKQNFENQEKDTKTKNEKNEEKEKISNIKENSKLNKNKKEKNIKKIHKYLIKSNQIKPVYKFSEQTKKLKHIRIKIKKKYEWSKTFSIVELGTEVLKIWDKKNQKFKLIRIKIQNEKILNNIIFTKEYVGSPKYLIKNNTPHIINYWQKGCLKNEKINSNQQVSYYWEDFKKSHNIMIHLSKFKITKELSFEKKKKHYSLDLNNNYSNHNNNNNNNYHNHKNNNHNINSNNNTKNDDDSDSNSNTSNDNNINNNVSGNRDNNNNIYSNPNIPSHSDTNTNTTTTTNNNNNCFLDIYCYQKGPTKIILFEKREKNIKLNKNLKFSQLINSDKKIEKEIILVNLHSFGVSVIQNYIELLYLSILGINFKYNKTTIDDHFEFSIDKLQLNNQSNIDVLYPVTLTQKITDHHRNHHDSDYQKKNQKKKYKQNENENNEKILKLILCRNLINKDFYFIPYFSILIQTLLINLEEDFLIEVMVFFQKSKLIDLFFKILNFKFIIFKKDKMAEEINQQSNFGFNLISKVDYFNTQGYKRQKEWFFNLLFINPIQLILNFELSNSHIKNPLTNFLRVISTTLTSIHSADIRLNSLVLNDTFLISDLIKELFIRHYKYSLFKQIYNLIGGLDLIGVPITLFKGFSNGLISFFVEPAKGFMAYPSITNLGKGLTRGTKDLVTESLDGVFNSASKFIGTLGTGISVMTMDKEFTRSRIRDKHLHPTHNIGDGLVYGGWAFGKGIWSGVSGIISQPIRGFHKRGKYGAITGIGKGIMGLVTKPMIGITDFATNVTDGLKNTSHKIPIKLERTRVPRNFDNDTDYDYDYDYDYVNNYTRNKKKLKIYDLENSLSQIIIHSNIQLINEKIKFCQICNQNKEVSIIQTVNWIICSKNYNVNWKIKISNFFQIEKNVEKLILKFKFFRKDSIIRSKIVSHRIIFDQSKNFQLVYYYFFNLRNRLIGDNSNKREEKVRGKGIKEENEKENEKKKEKENENEIEEEKGKEKDEERGKGNK</sequence>
<dbReference type="Proteomes" id="UP001150062">
    <property type="component" value="Unassembled WGS sequence"/>
</dbReference>
<reference evidence="3" key="1">
    <citation type="submission" date="2022-08" db="EMBL/GenBank/DDBJ databases">
        <title>Novel sulfate-reducing endosymbionts in the free-living metamonad Anaeramoeba.</title>
        <authorList>
            <person name="Jerlstrom-Hultqvist J."/>
            <person name="Cepicka I."/>
            <person name="Gallot-Lavallee L."/>
            <person name="Salas-Leiva D."/>
            <person name="Curtis B.A."/>
            <person name="Zahonova K."/>
            <person name="Pipaliya S."/>
            <person name="Dacks J."/>
            <person name="Roger A.J."/>
        </authorList>
    </citation>
    <scope>NUCLEOTIDE SEQUENCE</scope>
    <source>
        <strain evidence="3">Schooner1</strain>
    </source>
</reference>
<feature type="region of interest" description="Disordered" evidence="2">
    <location>
        <begin position="486"/>
        <end position="506"/>
    </location>
</feature>
<comment type="similarity">
    <text evidence="1">Belongs to the VPS13 family.</text>
</comment>
<feature type="compositionally biased region" description="Low complexity" evidence="2">
    <location>
        <begin position="303"/>
        <end position="312"/>
    </location>
</feature>
<feature type="compositionally biased region" description="Basic and acidic residues" evidence="2">
    <location>
        <begin position="486"/>
        <end position="497"/>
    </location>
</feature>
<dbReference type="PANTHER" id="PTHR16166:SF93">
    <property type="entry name" value="INTERMEMBRANE LIPID TRANSFER PROTEIN VPS13"/>
    <property type="match status" value="1"/>
</dbReference>
<proteinExistence type="inferred from homology"/>
<accession>A0ABQ8YQB0</accession>
<comment type="caution">
    <text evidence="3">The sequence shown here is derived from an EMBL/GenBank/DDBJ whole genome shotgun (WGS) entry which is preliminary data.</text>
</comment>
<evidence type="ECO:0000256" key="2">
    <source>
        <dbReference type="SAM" id="MobiDB-lite"/>
    </source>
</evidence>